<gene>
    <name evidence="1" type="ORF">BDK51DRAFT_30818</name>
</gene>
<organism evidence="1 2">
    <name type="scientific">Blyttiomyces helicus</name>
    <dbReference type="NCBI Taxonomy" id="388810"/>
    <lineage>
        <taxon>Eukaryota</taxon>
        <taxon>Fungi</taxon>
        <taxon>Fungi incertae sedis</taxon>
        <taxon>Chytridiomycota</taxon>
        <taxon>Chytridiomycota incertae sedis</taxon>
        <taxon>Chytridiomycetes</taxon>
        <taxon>Chytridiomycetes incertae sedis</taxon>
        <taxon>Blyttiomyces</taxon>
    </lineage>
</organism>
<dbReference type="EMBL" id="KZ993839">
    <property type="protein sequence ID" value="RKO94682.1"/>
    <property type="molecule type" value="Genomic_DNA"/>
</dbReference>
<accession>A0A4P9WQ29</accession>
<evidence type="ECO:0000313" key="1">
    <source>
        <dbReference type="EMBL" id="RKO94682.1"/>
    </source>
</evidence>
<reference evidence="2" key="1">
    <citation type="journal article" date="2018" name="Nat. Microbiol.">
        <title>Leveraging single-cell genomics to expand the fungal tree of life.</title>
        <authorList>
            <person name="Ahrendt S.R."/>
            <person name="Quandt C.A."/>
            <person name="Ciobanu D."/>
            <person name="Clum A."/>
            <person name="Salamov A."/>
            <person name="Andreopoulos B."/>
            <person name="Cheng J.F."/>
            <person name="Woyke T."/>
            <person name="Pelin A."/>
            <person name="Henrissat B."/>
            <person name="Reynolds N.K."/>
            <person name="Benny G.L."/>
            <person name="Smith M.E."/>
            <person name="James T.Y."/>
            <person name="Grigoriev I.V."/>
        </authorList>
    </citation>
    <scope>NUCLEOTIDE SEQUENCE [LARGE SCALE GENOMIC DNA]</scope>
</reference>
<dbReference type="AlphaFoldDB" id="A0A4P9WQ29"/>
<evidence type="ECO:0000313" key="2">
    <source>
        <dbReference type="Proteomes" id="UP000269721"/>
    </source>
</evidence>
<protein>
    <submittedName>
        <fullName evidence="1">Uncharacterized protein</fullName>
    </submittedName>
</protein>
<sequence>MASGLHQSHEGDDGRLIIFSGDECETSARHSIESLIKPSWGSLGLKTRHEGRLRHGSLFPVASSQKKKRLEAGRSASSTSLVPATGTMSELVILAQLENARVARLKLLNDGEIELMKVIKQGLQGMDSAKLRSQYLAAVMRMPALAAEKPTVA</sequence>
<dbReference type="Proteomes" id="UP000269721">
    <property type="component" value="Unassembled WGS sequence"/>
</dbReference>
<keyword evidence="2" id="KW-1185">Reference proteome</keyword>
<name>A0A4P9WQ29_9FUNG</name>
<proteinExistence type="predicted"/>